<dbReference type="GO" id="GO:0005506">
    <property type="term" value="F:iron ion binding"/>
    <property type="evidence" value="ECO:0007669"/>
    <property type="project" value="InterPro"/>
</dbReference>
<dbReference type="EMBL" id="VBAN01000073">
    <property type="protein sequence ID" value="TMI84230.1"/>
    <property type="molecule type" value="Genomic_DNA"/>
</dbReference>
<gene>
    <name evidence="3" type="ORF">E6H03_02330</name>
</gene>
<reference evidence="3 4" key="1">
    <citation type="journal article" date="2019" name="Nat. Microbiol.">
        <title>Mediterranean grassland soil C-N compound turnover is dependent on rainfall and depth, and is mediated by genomically divergent microorganisms.</title>
        <authorList>
            <person name="Diamond S."/>
            <person name="Andeer P.F."/>
            <person name="Li Z."/>
            <person name="Crits-Christoph A."/>
            <person name="Burstein D."/>
            <person name="Anantharaman K."/>
            <person name="Lane K.R."/>
            <person name="Thomas B.C."/>
            <person name="Pan C."/>
            <person name="Northen T.R."/>
            <person name="Banfield J.F."/>
        </authorList>
    </citation>
    <scope>NUCLEOTIDE SEQUENCE [LARGE SCALE GENOMIC DNA]</scope>
    <source>
        <strain evidence="3">NP_6</strain>
    </source>
</reference>
<dbReference type="PANTHER" id="PTHR11908:SF132">
    <property type="entry name" value="ALDEHYDE OXIDASE 1-RELATED"/>
    <property type="match status" value="1"/>
</dbReference>
<dbReference type="PANTHER" id="PTHR11908">
    <property type="entry name" value="XANTHINE DEHYDROGENASE"/>
    <property type="match status" value="1"/>
</dbReference>
<dbReference type="GO" id="GO:0016491">
    <property type="term" value="F:oxidoreductase activity"/>
    <property type="evidence" value="ECO:0007669"/>
    <property type="project" value="InterPro"/>
</dbReference>
<organism evidence="3 4">
    <name type="scientific">Candidatus Segetimicrobium genomatis</name>
    <dbReference type="NCBI Taxonomy" id="2569760"/>
    <lineage>
        <taxon>Bacteria</taxon>
        <taxon>Bacillati</taxon>
        <taxon>Candidatus Sysuimicrobiota</taxon>
        <taxon>Candidatus Sysuimicrobiia</taxon>
        <taxon>Candidatus Sysuimicrobiales</taxon>
        <taxon>Candidatus Segetimicrobiaceae</taxon>
        <taxon>Candidatus Segetimicrobium</taxon>
    </lineage>
</organism>
<dbReference type="Gene3D" id="3.30.365.10">
    <property type="entry name" value="Aldehyde oxidase/xanthine dehydrogenase, molybdopterin binding domain"/>
    <property type="match status" value="2"/>
</dbReference>
<protein>
    <submittedName>
        <fullName evidence="3">Xanthine dehydrogenase family protein molybdopterin-binding subunit</fullName>
    </submittedName>
</protein>
<name>A0A537JL82_9BACT</name>
<feature type="domain" description="Aldehyde oxidase/xanthine dehydrogenase second molybdopterin binding" evidence="2">
    <location>
        <begin position="8"/>
        <end position="130"/>
    </location>
</feature>
<evidence type="ECO:0000256" key="1">
    <source>
        <dbReference type="ARBA" id="ARBA00022505"/>
    </source>
</evidence>
<dbReference type="AlphaFoldDB" id="A0A537JL82"/>
<keyword evidence="1" id="KW-0500">Molybdenum</keyword>
<dbReference type="Proteomes" id="UP000318093">
    <property type="component" value="Unassembled WGS sequence"/>
</dbReference>
<comment type="caution">
    <text evidence="3">The sequence shown here is derived from an EMBL/GenBank/DDBJ whole genome shotgun (WGS) entry which is preliminary data.</text>
</comment>
<dbReference type="SUPFAM" id="SSF56003">
    <property type="entry name" value="Molybdenum cofactor-binding domain"/>
    <property type="match status" value="1"/>
</dbReference>
<dbReference type="Pfam" id="PF20256">
    <property type="entry name" value="MoCoBD_2"/>
    <property type="match status" value="1"/>
</dbReference>
<dbReference type="InterPro" id="IPR046867">
    <property type="entry name" value="AldOxase/xan_DH_MoCoBD2"/>
</dbReference>
<evidence type="ECO:0000313" key="4">
    <source>
        <dbReference type="Proteomes" id="UP000318093"/>
    </source>
</evidence>
<feature type="non-terminal residue" evidence="3">
    <location>
        <position position="1"/>
    </location>
</feature>
<sequence length="199" mass="21190">VRGVPSRALPLGEVAAAANPLRFAMPREWESPGLEATRYFAPPRGTFSNGVHACIVEIDPETGALSLHRYVIVHDCGRVLNPLIVEGQIHGGVAQGLGGAFWEKLVYDAQGQPLTTTFMDYLLPTAADLPSFEVGHEETPTPLNPLGVKGAGEAGVIPVGAAIAQAVEDALRPFRVHITEMPLSPSRVWELVAGTRRSA</sequence>
<evidence type="ECO:0000259" key="2">
    <source>
        <dbReference type="Pfam" id="PF20256"/>
    </source>
</evidence>
<proteinExistence type="predicted"/>
<evidence type="ECO:0000313" key="3">
    <source>
        <dbReference type="EMBL" id="TMI84230.1"/>
    </source>
</evidence>
<accession>A0A537JL82</accession>
<dbReference type="InterPro" id="IPR016208">
    <property type="entry name" value="Ald_Oxase/xanthine_DH-like"/>
</dbReference>
<dbReference type="InterPro" id="IPR037165">
    <property type="entry name" value="AldOxase/xan_DH_Mopterin-bd_sf"/>
</dbReference>